<feature type="region of interest" description="Disordered" evidence="2">
    <location>
        <begin position="1"/>
        <end position="36"/>
    </location>
</feature>
<keyword evidence="1" id="KW-0677">Repeat</keyword>
<feature type="domain" description="DUF6531" evidence="4">
    <location>
        <begin position="35"/>
        <end position="112"/>
    </location>
</feature>
<dbReference type="InterPro" id="IPR006530">
    <property type="entry name" value="YD"/>
</dbReference>
<dbReference type="NCBIfam" id="TIGR03696">
    <property type="entry name" value="Rhs_assc_core"/>
    <property type="match status" value="1"/>
</dbReference>
<sequence>MPARACGPEPGGPPSPCSGAVAGVGGSGGPDAGAGNPINVITGNKYQREEDLPALPGVLGVEIVRHYNSAYSKPGSPNGPMGREWKLSYETELIDKFGRIQILQADGARVIFDRDRRHPDLCSTALPAHGRLTLAPQANGASDYTWTLPDGRRLHFNTLGKLDSITAATGEMLRLLYDDNHLLVQVTDPQGRSLHLRYLAPTSAGARAGTQFRGVQHIDSPVGRFSYDYGGAPPPGALSFERRILLANLLRVHLPAGDKAQPAVSRRYHHEDPRLPWLLTGISIETGSAGGPPVATRYATFGYDSNGRANLSTHAGNVGKVTLDTSEGGKTVLTNSLGQRTVYRHAIVGGQQRLLEVRGAGCASCGESNVRYAYDKLGQLLETTRLDDKGEPVSANWRELDPLGRTVRAGSVTYQHGKRGIAQWRLRLEYAGDDPAPTLIARPSVVPGKERQTRIDYNAMGQVLRVTQTGWVPGHDGQQATAAIARTTSYQYAIIAGHSLLTRTDGPLPNGKTGTPSDSDVTVFEYGQPADKSDAGKLARYDEHGTNDVPLTAIIAPGNLKRAFTYDGAGRIATISDALGQITQYAYTPCGQLMRQTRDGATYAARYDGLGNPFEIAYSDQAGQQSLARLGYDAAGRRIWNASHLGIVTRHRYDTENRLLDTTTQSSTIKQTLGYRYDPLGHLLAMTDANGARSTIRWNARGLPDTVADALGRVTRLRHDAMGNIVGVTQWANTPEALGQNTETRFERDIDGQPTAVTAPNGATTRYLRDDFGQVIATISPDSGMTRRQFDAAGRLIAGTDAMGNQASYAYDGAGRIVRQVITDVGTPAGQRQTVTTWRYAGAHLVAIDHPLQAERYSHDAHGRLSVKTVIITLHGGKQASYHTRYRYDSLGQLSGISLPDGSLLEYRRNGQQQVVALERQRVHIPWLRWLLPGTSIVKDLERDVMGLKRYTYGNGIEALYQRSKEGALARIVYRNVRGDQSGQQAVLALQAVLGIGQAVAAPKSALPAENAQHAAQAGALGLPPDPAALLDHRYLWDVQGNLLYTRDRDAASSYAYDAHDRLIAAATAAPAPSTAASFDRYHYDSGGNRLISQEEIASQDELRRNTVRASDTKDARYDAAGQPQRIGQRRYAWDALGRLLSVHQGQDLLARYRYNHRGLRIAKEVRGMRTYYLYDDDRKLLAELDADGKVSRQYIYLAGQPLALIDTAADAAAELREQRGPLAQAMADISAIWKAWFSRGESIAFLHNNHLGAPELATDAHGKPVWQAAYAPFGKLRKTNTQYAFQLKLRLPGQYADQETGLYYNDQRYYDPAQGRYLTPDPLGLRAGANSYAYVAGNPLKYVDPNGLILFAFDGTGNSEHPKPDSSISNVLKFYEVYDQIKNGKAFYITGIGTTNPDMPYAGSAITGEGFDQRVSLGLTFLNDYIKESANTGLLDIDVVGFSRGAAEARFFLNVVADNLKKNDGAYVTDGKSRCLNLRFEGLWDTVPHLGILHEGEKQYFFSVPAAVKYAVHAVALNEHRGGPPDFDLRSIMDRPGQTSSANRLEKAFIGSHSDIGGGFGTGDLSDVALMWMVEQAKGQGIAISEKKLEKNGWDIITNPILHDRSGNRFNSDDITVTRYVGYENGKEVSQTDAVFDGKRTSDTNDFINFFPDAYKCGTMANPDIGLVDMNKYKLWLASYGLSITTGPIVNASCKAPS</sequence>
<dbReference type="PANTHER" id="PTHR32305:SF15">
    <property type="entry name" value="PROTEIN RHSA-RELATED"/>
    <property type="match status" value="1"/>
</dbReference>
<feature type="compositionally biased region" description="Gly residues" evidence="2">
    <location>
        <begin position="22"/>
        <end position="32"/>
    </location>
</feature>
<accession>A0A3G2EBF6</accession>
<dbReference type="Pfam" id="PF05593">
    <property type="entry name" value="RHS_repeat"/>
    <property type="match status" value="3"/>
</dbReference>
<evidence type="ECO:0000313" key="6">
    <source>
        <dbReference type="EMBL" id="AYM76876.1"/>
    </source>
</evidence>
<dbReference type="PANTHER" id="PTHR32305">
    <property type="match status" value="1"/>
</dbReference>
<dbReference type="InterPro" id="IPR031325">
    <property type="entry name" value="RHS_repeat"/>
</dbReference>
<dbReference type="Pfam" id="PF25023">
    <property type="entry name" value="TEN_YD-shell"/>
    <property type="match status" value="1"/>
</dbReference>
<gene>
    <name evidence="6" type="ORF">D9M09_14510</name>
</gene>
<keyword evidence="7" id="KW-1185">Reference proteome</keyword>
<reference evidence="6 7" key="1">
    <citation type="submission" date="2018-10" db="EMBL/GenBank/DDBJ databases">
        <title>Effects of UV and annual dynamics of microbial communities in freshwater RAS systems.</title>
        <authorList>
            <person name="Bekkelund A.K."/>
            <person name="Hansen B.R."/>
            <person name="Stokken H."/>
            <person name="Eriksen B.F."/>
            <person name="Kashulin N.A."/>
        </authorList>
    </citation>
    <scope>NUCLEOTIDE SEQUENCE [LARGE SCALE GENOMIC DNA]</scope>
    <source>
        <strain evidence="6 7">BHSEK</strain>
    </source>
</reference>
<feature type="domain" description="T6SS Phospholipase effector Tle1-like catalytic" evidence="3">
    <location>
        <begin position="1471"/>
        <end position="1577"/>
    </location>
</feature>
<protein>
    <recommendedName>
        <fullName evidence="8">DUF2235 domain-containing protein</fullName>
    </recommendedName>
</protein>
<dbReference type="Proteomes" id="UP000279594">
    <property type="component" value="Chromosome"/>
</dbReference>
<proteinExistence type="predicted"/>
<feature type="domain" description="T6SS Phospholipase effector Tle1-like catalytic" evidence="3">
    <location>
        <begin position="1352"/>
        <end position="1458"/>
    </location>
</feature>
<dbReference type="InterPro" id="IPR045351">
    <property type="entry name" value="DUF6531"/>
</dbReference>
<dbReference type="InterPro" id="IPR050708">
    <property type="entry name" value="T6SS_VgrG/RHS"/>
</dbReference>
<dbReference type="InterPro" id="IPR022385">
    <property type="entry name" value="Rhs_assc_core"/>
</dbReference>
<dbReference type="InterPro" id="IPR018712">
    <property type="entry name" value="Tle1-like_cat"/>
</dbReference>
<evidence type="ECO:0000313" key="7">
    <source>
        <dbReference type="Proteomes" id="UP000279594"/>
    </source>
</evidence>
<name>A0A3G2EBF6_9BURK</name>
<evidence type="ECO:0000259" key="4">
    <source>
        <dbReference type="Pfam" id="PF20148"/>
    </source>
</evidence>
<dbReference type="Gene3D" id="2.180.10.10">
    <property type="entry name" value="RHS repeat-associated core"/>
    <property type="match status" value="2"/>
</dbReference>
<evidence type="ECO:0000256" key="1">
    <source>
        <dbReference type="ARBA" id="ARBA00022737"/>
    </source>
</evidence>
<evidence type="ECO:0000256" key="2">
    <source>
        <dbReference type="SAM" id="MobiDB-lite"/>
    </source>
</evidence>
<feature type="domain" description="Teneurin-like YD-shell" evidence="5">
    <location>
        <begin position="1046"/>
        <end position="1322"/>
    </location>
</feature>
<dbReference type="Pfam" id="PF09994">
    <property type="entry name" value="T6SS_Tle1-like_cat"/>
    <property type="match status" value="2"/>
</dbReference>
<organism evidence="6 7">
    <name type="scientific">Janthinobacterium agaricidamnosum</name>
    <dbReference type="NCBI Taxonomy" id="55508"/>
    <lineage>
        <taxon>Bacteria</taxon>
        <taxon>Pseudomonadati</taxon>
        <taxon>Pseudomonadota</taxon>
        <taxon>Betaproteobacteria</taxon>
        <taxon>Burkholderiales</taxon>
        <taxon>Oxalobacteraceae</taxon>
        <taxon>Janthinobacterium</taxon>
    </lineage>
</organism>
<evidence type="ECO:0000259" key="3">
    <source>
        <dbReference type="Pfam" id="PF09994"/>
    </source>
</evidence>
<dbReference type="InterPro" id="IPR056823">
    <property type="entry name" value="TEN-like_YD-shell"/>
</dbReference>
<dbReference type="PRINTS" id="PR00394">
    <property type="entry name" value="RHSPROTEIN"/>
</dbReference>
<evidence type="ECO:0008006" key="8">
    <source>
        <dbReference type="Google" id="ProtNLM"/>
    </source>
</evidence>
<evidence type="ECO:0000259" key="5">
    <source>
        <dbReference type="Pfam" id="PF25023"/>
    </source>
</evidence>
<dbReference type="EMBL" id="CP033019">
    <property type="protein sequence ID" value="AYM76876.1"/>
    <property type="molecule type" value="Genomic_DNA"/>
</dbReference>
<dbReference type="NCBIfam" id="TIGR01643">
    <property type="entry name" value="YD_repeat_2x"/>
    <property type="match status" value="5"/>
</dbReference>
<dbReference type="Pfam" id="PF20148">
    <property type="entry name" value="DUF6531"/>
    <property type="match status" value="1"/>
</dbReference>